<dbReference type="NCBIfam" id="TIGR00693">
    <property type="entry name" value="thiE"/>
    <property type="match status" value="1"/>
</dbReference>
<keyword evidence="11" id="KW-0784">Thiamine biosynthesis</keyword>
<dbReference type="SUPFAM" id="SSF53613">
    <property type="entry name" value="Ribokinase-like"/>
    <property type="match status" value="1"/>
</dbReference>
<comment type="catalytic activity">
    <reaction evidence="14">
        <text>2-[(2R,5Z)-2-carboxy-4-methylthiazol-5(2H)-ylidene]ethyl phosphate + 4-amino-2-methyl-5-(diphosphooxymethyl)pyrimidine + 2 H(+) = thiamine phosphate + CO2 + diphosphate</text>
        <dbReference type="Rhea" id="RHEA:47844"/>
        <dbReference type="ChEBI" id="CHEBI:15378"/>
        <dbReference type="ChEBI" id="CHEBI:16526"/>
        <dbReference type="ChEBI" id="CHEBI:33019"/>
        <dbReference type="ChEBI" id="CHEBI:37575"/>
        <dbReference type="ChEBI" id="CHEBI:57841"/>
        <dbReference type="ChEBI" id="CHEBI:62899"/>
        <dbReference type="EC" id="2.5.1.3"/>
    </reaction>
</comment>
<dbReference type="Pfam" id="PF02581">
    <property type="entry name" value="TMP-TENI"/>
    <property type="match status" value="1"/>
</dbReference>
<evidence type="ECO:0000256" key="10">
    <source>
        <dbReference type="ARBA" id="ARBA00022842"/>
    </source>
</evidence>
<organism evidence="16 17">
    <name type="scientific">Phlyctema vagabunda</name>
    <dbReference type="NCBI Taxonomy" id="108571"/>
    <lineage>
        <taxon>Eukaryota</taxon>
        <taxon>Fungi</taxon>
        <taxon>Dikarya</taxon>
        <taxon>Ascomycota</taxon>
        <taxon>Pezizomycotina</taxon>
        <taxon>Leotiomycetes</taxon>
        <taxon>Helotiales</taxon>
        <taxon>Dermateaceae</taxon>
        <taxon>Phlyctema</taxon>
    </lineage>
</organism>
<dbReference type="PRINTS" id="PR01099">
    <property type="entry name" value="HYETHTZKNASE"/>
</dbReference>
<evidence type="ECO:0000256" key="1">
    <source>
        <dbReference type="ARBA" id="ARBA00001771"/>
    </source>
</evidence>
<gene>
    <name evidence="16" type="ORF">PVAG01_11324</name>
</gene>
<sequence>MTYSVMAPSNVDYSLYLVTDSTPAILGGKDLVDVVEAALVGGVTIVQYRDKVSDTGTLVAIGRKLHAVTKKYNIPLLINDRVDVALAIGCEGVHIGQDDLDLKTARDLLGKDAVIGVTVSSIEQAQAACRDGANYLGIGTIFSTATKTNTKDIIGTAGTKEILREIADTGKDVRTVCIGGMNASTIQRVLYQSSYSKKSLDGVAVVSAIIAADDPKAAASELRKLIQYSAPFADHLGNPYRAQGVEALLSGVPAILKKVGLKTPLSHNMTNLVVQNFAANVALAIGASPIMANNGDEAVDLAQLGGALVINMGTTTGEGLQNFSKALKAYNHTGGPVVFDPVGAGATTVRRGAVKILMAAGYFDLIKGNEGEIKTVFGQVVQQRGVDSGASSSDAIEKATLVRDLAARERNIVLMTGVVDYVSDGEYTFGIKNGHELLGQITGSGCVLGTILSAMMAVSRDDKLLAAVAGLLQYEIAAEIAAVRDDVKGPGTFVPALIDELYNIRKATADGDLKWLERAKVEAIALPPVE</sequence>
<dbReference type="Proteomes" id="UP001629113">
    <property type="component" value="Unassembled WGS sequence"/>
</dbReference>
<reference evidence="16 17" key="1">
    <citation type="submission" date="2024-06" db="EMBL/GenBank/DDBJ databases">
        <title>Complete genome of Phlyctema vagabunda strain 19-DSS-EL-015.</title>
        <authorList>
            <person name="Fiorenzani C."/>
        </authorList>
    </citation>
    <scope>NUCLEOTIDE SEQUENCE [LARGE SCALE GENOMIC DNA]</scope>
    <source>
        <strain evidence="16 17">19-DSS-EL-015</strain>
    </source>
</reference>
<dbReference type="NCBIfam" id="TIGR00694">
    <property type="entry name" value="thiM"/>
    <property type="match status" value="1"/>
</dbReference>
<dbReference type="HAMAP" id="MF_00097">
    <property type="entry name" value="TMP_synthase"/>
    <property type="match status" value="1"/>
</dbReference>
<evidence type="ECO:0000256" key="12">
    <source>
        <dbReference type="ARBA" id="ARBA00047334"/>
    </source>
</evidence>
<evidence type="ECO:0000256" key="4">
    <source>
        <dbReference type="ARBA" id="ARBA00005165"/>
    </source>
</evidence>
<keyword evidence="5" id="KW-0808">Transferase</keyword>
<keyword evidence="17" id="KW-1185">Reference proteome</keyword>
<comment type="catalytic activity">
    <reaction evidence="13">
        <text>2-(2-carboxy-4-methylthiazol-5-yl)ethyl phosphate + 4-amino-2-methyl-5-(diphosphooxymethyl)pyrimidine + 2 H(+) = thiamine phosphate + CO2 + diphosphate</text>
        <dbReference type="Rhea" id="RHEA:47848"/>
        <dbReference type="ChEBI" id="CHEBI:15378"/>
        <dbReference type="ChEBI" id="CHEBI:16526"/>
        <dbReference type="ChEBI" id="CHEBI:33019"/>
        <dbReference type="ChEBI" id="CHEBI:37575"/>
        <dbReference type="ChEBI" id="CHEBI:57841"/>
        <dbReference type="ChEBI" id="CHEBI:62890"/>
        <dbReference type="EC" id="2.5.1.3"/>
    </reaction>
</comment>
<evidence type="ECO:0000313" key="17">
    <source>
        <dbReference type="Proteomes" id="UP001629113"/>
    </source>
</evidence>
<comment type="pathway">
    <text evidence="4">Cofactor biosynthesis; thiamine diphosphate biosynthesis; thiamine phosphate from 4-amino-2-methyl-5-diphosphomethylpyrimidine and 4-methyl-5-(2-phosphoethyl)-thiazole: step 1/1.</text>
</comment>
<dbReference type="Gene3D" id="3.20.20.70">
    <property type="entry name" value="Aldolase class I"/>
    <property type="match status" value="1"/>
</dbReference>
<comment type="catalytic activity">
    <reaction evidence="12">
        <text>4-methyl-5-(2-phosphooxyethyl)-thiazole + 4-amino-2-methyl-5-(diphosphooxymethyl)pyrimidine + H(+) = thiamine phosphate + diphosphate</text>
        <dbReference type="Rhea" id="RHEA:22328"/>
        <dbReference type="ChEBI" id="CHEBI:15378"/>
        <dbReference type="ChEBI" id="CHEBI:33019"/>
        <dbReference type="ChEBI" id="CHEBI:37575"/>
        <dbReference type="ChEBI" id="CHEBI:57841"/>
        <dbReference type="ChEBI" id="CHEBI:58296"/>
        <dbReference type="EC" id="2.5.1.3"/>
    </reaction>
</comment>
<dbReference type="InterPro" id="IPR029056">
    <property type="entry name" value="Ribokinase-like"/>
</dbReference>
<dbReference type="HAMAP" id="MF_00228">
    <property type="entry name" value="Thz_kinase"/>
    <property type="match status" value="1"/>
</dbReference>
<dbReference type="InterPro" id="IPR034291">
    <property type="entry name" value="TMP_synthase"/>
</dbReference>
<evidence type="ECO:0000313" key="16">
    <source>
        <dbReference type="EMBL" id="KAL3417324.1"/>
    </source>
</evidence>
<accession>A0ABR4P206</accession>
<comment type="caution">
    <text evidence="16">The sequence shown here is derived from an EMBL/GenBank/DDBJ whole genome shotgun (WGS) entry which is preliminary data.</text>
</comment>
<comment type="catalytic activity">
    <reaction evidence="1">
        <text>5-(2-hydroxyethyl)-4-methylthiazole + ATP = 4-methyl-5-(2-phosphooxyethyl)-thiazole + ADP + H(+)</text>
        <dbReference type="Rhea" id="RHEA:24212"/>
        <dbReference type="ChEBI" id="CHEBI:15378"/>
        <dbReference type="ChEBI" id="CHEBI:17957"/>
        <dbReference type="ChEBI" id="CHEBI:30616"/>
        <dbReference type="ChEBI" id="CHEBI:58296"/>
        <dbReference type="ChEBI" id="CHEBI:456216"/>
        <dbReference type="EC" id="2.7.1.50"/>
    </reaction>
</comment>
<evidence type="ECO:0000256" key="3">
    <source>
        <dbReference type="ARBA" id="ARBA00004868"/>
    </source>
</evidence>
<keyword evidence="8" id="KW-0418">Kinase</keyword>
<comment type="cofactor">
    <cofactor evidence="2">
        <name>Mg(2+)</name>
        <dbReference type="ChEBI" id="CHEBI:18420"/>
    </cofactor>
</comment>
<evidence type="ECO:0000256" key="5">
    <source>
        <dbReference type="ARBA" id="ARBA00022679"/>
    </source>
</evidence>
<dbReference type="CDD" id="cd00564">
    <property type="entry name" value="TMP_TenI"/>
    <property type="match status" value="1"/>
</dbReference>
<comment type="pathway">
    <text evidence="3">Cofactor biosynthesis; thiamine diphosphate biosynthesis; 4-methyl-5-(2-phosphoethyl)-thiazole from 5-(2-hydroxyethyl)-4-methylthiazole: step 1/1.</text>
</comment>
<keyword evidence="10" id="KW-0460">Magnesium</keyword>
<evidence type="ECO:0000256" key="13">
    <source>
        <dbReference type="ARBA" id="ARBA00047851"/>
    </source>
</evidence>
<evidence type="ECO:0000256" key="6">
    <source>
        <dbReference type="ARBA" id="ARBA00022723"/>
    </source>
</evidence>
<evidence type="ECO:0000259" key="15">
    <source>
        <dbReference type="Pfam" id="PF02581"/>
    </source>
</evidence>
<name>A0ABR4P206_9HELO</name>
<evidence type="ECO:0000256" key="8">
    <source>
        <dbReference type="ARBA" id="ARBA00022777"/>
    </source>
</evidence>
<dbReference type="NCBIfam" id="NF006830">
    <property type="entry name" value="PRK09355.1"/>
    <property type="match status" value="1"/>
</dbReference>
<protein>
    <submittedName>
        <fullName evidence="16">Thiamine biosynthetic bifunctional</fullName>
    </submittedName>
</protein>
<dbReference type="PANTHER" id="PTHR20857">
    <property type="entry name" value="THIAMINE-PHOSPHATE PYROPHOSPHORYLASE"/>
    <property type="match status" value="1"/>
</dbReference>
<keyword evidence="7" id="KW-0547">Nucleotide-binding</keyword>
<dbReference type="Gene3D" id="3.40.1190.20">
    <property type="match status" value="1"/>
</dbReference>
<keyword evidence="6" id="KW-0479">Metal-binding</keyword>
<dbReference type="InterPro" id="IPR022998">
    <property type="entry name" value="ThiamineP_synth_TenI"/>
</dbReference>
<dbReference type="CDD" id="cd01170">
    <property type="entry name" value="THZ_kinase"/>
    <property type="match status" value="1"/>
</dbReference>
<evidence type="ECO:0000256" key="11">
    <source>
        <dbReference type="ARBA" id="ARBA00022977"/>
    </source>
</evidence>
<dbReference type="SUPFAM" id="SSF51391">
    <property type="entry name" value="Thiamin phosphate synthase"/>
    <property type="match status" value="1"/>
</dbReference>
<evidence type="ECO:0000256" key="2">
    <source>
        <dbReference type="ARBA" id="ARBA00001946"/>
    </source>
</evidence>
<dbReference type="Pfam" id="PF02110">
    <property type="entry name" value="HK"/>
    <property type="match status" value="1"/>
</dbReference>
<evidence type="ECO:0000256" key="9">
    <source>
        <dbReference type="ARBA" id="ARBA00022840"/>
    </source>
</evidence>
<dbReference type="InterPro" id="IPR013785">
    <property type="entry name" value="Aldolase_TIM"/>
</dbReference>
<dbReference type="PANTHER" id="PTHR20857:SF23">
    <property type="entry name" value="THIAMINE BIOSYNTHETIC BIFUNCTIONAL ENZYME"/>
    <property type="match status" value="1"/>
</dbReference>
<evidence type="ECO:0000256" key="7">
    <source>
        <dbReference type="ARBA" id="ARBA00022741"/>
    </source>
</evidence>
<evidence type="ECO:0000256" key="14">
    <source>
        <dbReference type="ARBA" id="ARBA00047883"/>
    </source>
</evidence>
<feature type="domain" description="Thiamine phosphate synthase/TenI" evidence="15">
    <location>
        <begin position="15"/>
        <end position="209"/>
    </location>
</feature>
<dbReference type="InterPro" id="IPR036206">
    <property type="entry name" value="ThiamineP_synth_sf"/>
</dbReference>
<keyword evidence="9" id="KW-0067">ATP-binding</keyword>
<dbReference type="EMBL" id="JBFCZG010000011">
    <property type="protein sequence ID" value="KAL3417324.1"/>
    <property type="molecule type" value="Genomic_DNA"/>
</dbReference>
<proteinExistence type="inferred from homology"/>
<dbReference type="InterPro" id="IPR000417">
    <property type="entry name" value="Hyethyz_kinase"/>
</dbReference>